<dbReference type="InterPro" id="IPR036890">
    <property type="entry name" value="HATPase_C_sf"/>
</dbReference>
<comment type="subcellular location">
    <subcellularLocation>
        <location evidence="2">Cell membrane</location>
    </subcellularLocation>
</comment>
<protein>
    <recommendedName>
        <fullName evidence="3">histidine kinase</fullName>
        <ecNumber evidence="3">2.7.13.3</ecNumber>
    </recommendedName>
</protein>
<keyword evidence="10 12" id="KW-0472">Membrane</keyword>
<dbReference type="Proteomes" id="UP000199645">
    <property type="component" value="Unassembled WGS sequence"/>
</dbReference>
<dbReference type="EC" id="2.7.13.3" evidence="3"/>
<evidence type="ECO:0000256" key="5">
    <source>
        <dbReference type="ARBA" id="ARBA00022679"/>
    </source>
</evidence>
<dbReference type="SUPFAM" id="SSF158472">
    <property type="entry name" value="HAMP domain-like"/>
    <property type="match status" value="1"/>
</dbReference>
<dbReference type="Pfam" id="PF02518">
    <property type="entry name" value="HATPase_c"/>
    <property type="match status" value="1"/>
</dbReference>
<evidence type="ECO:0000313" key="16">
    <source>
        <dbReference type="Proteomes" id="UP000199645"/>
    </source>
</evidence>
<dbReference type="Pfam" id="PF00512">
    <property type="entry name" value="HisKA"/>
    <property type="match status" value="1"/>
</dbReference>
<sequence length="490" mass="51178">MVERASIRLRTTALAVLVMGVAVVIGSVTLVFLTRASLRAGIEDAAENRASALAAQIESSGLPAMPPTAPALPSAAPVLPSTPPVLPSQVSGSPSSLTDSPSFAPGLPSPGADLSAPASGMPTTGSGLPPCTPGQAFCGSDEDDAEDFAWEIRDAGGTVVRASPGLDDRYLRVTERAGPYTVVVFGSLEEVDDATKALATPLLIGVPGAMILVGGVTWVGVTGALAPVERIRREVEEITGERLDRRVPEPVARDEIHRLAATMNRMLARLEDSRERQQRFVADASHELRSPLAGIRQAAEVARSHPGALSEGELAEAVLEESGRMERLVEQLLLLTRTGGAGPRHLRDVDVDDLALAEARRVRRAGLTVDTSGVGAGRVRGEATALAQVVRNLTDNAARHARDTVVVAVAADRGEVELVVEDDGAGIPESERERVFERFVRLDEARDRDAGGSGLGLAIVKEIVAAHGGTVEVTASALGGARFVVRLPGS</sequence>
<dbReference type="InterPro" id="IPR005467">
    <property type="entry name" value="His_kinase_dom"/>
</dbReference>
<dbReference type="GO" id="GO:0005886">
    <property type="term" value="C:plasma membrane"/>
    <property type="evidence" value="ECO:0007669"/>
    <property type="project" value="UniProtKB-SubCell"/>
</dbReference>
<dbReference type="PANTHER" id="PTHR45436:SF5">
    <property type="entry name" value="SENSOR HISTIDINE KINASE TRCS"/>
    <property type="match status" value="1"/>
</dbReference>
<dbReference type="Gene3D" id="3.30.565.10">
    <property type="entry name" value="Histidine kinase-like ATPase, C-terminal domain"/>
    <property type="match status" value="1"/>
</dbReference>
<evidence type="ECO:0000259" key="14">
    <source>
        <dbReference type="PROSITE" id="PS50885"/>
    </source>
</evidence>
<accession>A0A1I2KU52</accession>
<dbReference type="AlphaFoldDB" id="A0A1I2KU52"/>
<evidence type="ECO:0000256" key="10">
    <source>
        <dbReference type="ARBA" id="ARBA00023136"/>
    </source>
</evidence>
<evidence type="ECO:0000256" key="6">
    <source>
        <dbReference type="ARBA" id="ARBA00022692"/>
    </source>
</evidence>
<evidence type="ECO:0000256" key="8">
    <source>
        <dbReference type="ARBA" id="ARBA00022989"/>
    </source>
</evidence>
<dbReference type="InterPro" id="IPR004358">
    <property type="entry name" value="Sig_transdc_His_kin-like_C"/>
</dbReference>
<dbReference type="InterPro" id="IPR050428">
    <property type="entry name" value="TCS_sensor_his_kinase"/>
</dbReference>
<keyword evidence="6 12" id="KW-0812">Transmembrane</keyword>
<keyword evidence="5" id="KW-0808">Transferase</keyword>
<evidence type="ECO:0000256" key="12">
    <source>
        <dbReference type="SAM" id="Phobius"/>
    </source>
</evidence>
<dbReference type="PRINTS" id="PR00344">
    <property type="entry name" value="BCTRLSENSOR"/>
</dbReference>
<feature type="region of interest" description="Disordered" evidence="11">
    <location>
        <begin position="64"/>
        <end position="124"/>
    </location>
</feature>
<keyword evidence="9" id="KW-0902">Two-component regulatory system</keyword>
<organism evidence="15 16">
    <name type="scientific">Actinoplanes philippinensis</name>
    <dbReference type="NCBI Taxonomy" id="35752"/>
    <lineage>
        <taxon>Bacteria</taxon>
        <taxon>Bacillati</taxon>
        <taxon>Actinomycetota</taxon>
        <taxon>Actinomycetes</taxon>
        <taxon>Micromonosporales</taxon>
        <taxon>Micromonosporaceae</taxon>
        <taxon>Actinoplanes</taxon>
    </lineage>
</organism>
<gene>
    <name evidence="15" type="ORF">SAMN05421541_118105</name>
</gene>
<evidence type="ECO:0000256" key="2">
    <source>
        <dbReference type="ARBA" id="ARBA00004236"/>
    </source>
</evidence>
<evidence type="ECO:0000256" key="11">
    <source>
        <dbReference type="SAM" id="MobiDB-lite"/>
    </source>
</evidence>
<keyword evidence="4" id="KW-0597">Phosphoprotein</keyword>
<feature type="domain" description="Histidine kinase" evidence="13">
    <location>
        <begin position="283"/>
        <end position="490"/>
    </location>
</feature>
<reference evidence="15 16" key="1">
    <citation type="submission" date="2016-10" db="EMBL/GenBank/DDBJ databases">
        <authorList>
            <person name="de Groot N.N."/>
        </authorList>
    </citation>
    <scope>NUCLEOTIDE SEQUENCE [LARGE SCALE GENOMIC DNA]</scope>
    <source>
        <strain evidence="15 16">DSM 43019</strain>
    </source>
</reference>
<dbReference type="Gene3D" id="6.10.340.10">
    <property type="match status" value="1"/>
</dbReference>
<dbReference type="InterPro" id="IPR003660">
    <property type="entry name" value="HAMP_dom"/>
</dbReference>
<dbReference type="SMART" id="SM00388">
    <property type="entry name" value="HisKA"/>
    <property type="match status" value="1"/>
</dbReference>
<evidence type="ECO:0000256" key="7">
    <source>
        <dbReference type="ARBA" id="ARBA00022777"/>
    </source>
</evidence>
<dbReference type="Gene3D" id="1.10.287.130">
    <property type="match status" value="1"/>
</dbReference>
<dbReference type="STRING" id="35752.SAMN05421541_118105"/>
<keyword evidence="16" id="KW-1185">Reference proteome</keyword>
<dbReference type="SUPFAM" id="SSF47384">
    <property type="entry name" value="Homodimeric domain of signal transducing histidine kinase"/>
    <property type="match status" value="1"/>
</dbReference>
<dbReference type="InterPro" id="IPR003661">
    <property type="entry name" value="HisK_dim/P_dom"/>
</dbReference>
<feature type="domain" description="HAMP" evidence="14">
    <location>
        <begin position="222"/>
        <end position="275"/>
    </location>
</feature>
<keyword evidence="8 12" id="KW-1133">Transmembrane helix</keyword>
<dbReference type="SMART" id="SM00304">
    <property type="entry name" value="HAMP"/>
    <property type="match status" value="1"/>
</dbReference>
<evidence type="ECO:0000256" key="1">
    <source>
        <dbReference type="ARBA" id="ARBA00000085"/>
    </source>
</evidence>
<dbReference type="PROSITE" id="PS50885">
    <property type="entry name" value="HAMP"/>
    <property type="match status" value="1"/>
</dbReference>
<name>A0A1I2KU52_9ACTN</name>
<dbReference type="CDD" id="cd00082">
    <property type="entry name" value="HisKA"/>
    <property type="match status" value="1"/>
</dbReference>
<dbReference type="GO" id="GO:0000155">
    <property type="term" value="F:phosphorelay sensor kinase activity"/>
    <property type="evidence" value="ECO:0007669"/>
    <property type="project" value="InterPro"/>
</dbReference>
<evidence type="ECO:0000313" key="15">
    <source>
        <dbReference type="EMBL" id="SFF69868.1"/>
    </source>
</evidence>
<comment type="catalytic activity">
    <reaction evidence="1">
        <text>ATP + protein L-histidine = ADP + protein N-phospho-L-histidine.</text>
        <dbReference type="EC" id="2.7.13.3"/>
    </reaction>
</comment>
<dbReference type="InterPro" id="IPR036097">
    <property type="entry name" value="HisK_dim/P_sf"/>
</dbReference>
<dbReference type="Pfam" id="PF00672">
    <property type="entry name" value="HAMP"/>
    <property type="match status" value="1"/>
</dbReference>
<dbReference type="CDD" id="cd00075">
    <property type="entry name" value="HATPase"/>
    <property type="match status" value="1"/>
</dbReference>
<evidence type="ECO:0000256" key="4">
    <source>
        <dbReference type="ARBA" id="ARBA00022553"/>
    </source>
</evidence>
<feature type="transmembrane region" description="Helical" evidence="12">
    <location>
        <begin position="12"/>
        <end position="33"/>
    </location>
</feature>
<dbReference type="EMBL" id="FONV01000018">
    <property type="protein sequence ID" value="SFF69868.1"/>
    <property type="molecule type" value="Genomic_DNA"/>
</dbReference>
<keyword evidence="7 15" id="KW-0418">Kinase</keyword>
<dbReference type="InterPro" id="IPR003594">
    <property type="entry name" value="HATPase_dom"/>
</dbReference>
<dbReference type="PANTHER" id="PTHR45436">
    <property type="entry name" value="SENSOR HISTIDINE KINASE YKOH"/>
    <property type="match status" value="1"/>
</dbReference>
<dbReference type="PROSITE" id="PS50109">
    <property type="entry name" value="HIS_KIN"/>
    <property type="match status" value="1"/>
</dbReference>
<evidence type="ECO:0000256" key="9">
    <source>
        <dbReference type="ARBA" id="ARBA00023012"/>
    </source>
</evidence>
<evidence type="ECO:0000259" key="13">
    <source>
        <dbReference type="PROSITE" id="PS50109"/>
    </source>
</evidence>
<dbReference type="SUPFAM" id="SSF55874">
    <property type="entry name" value="ATPase domain of HSP90 chaperone/DNA topoisomerase II/histidine kinase"/>
    <property type="match status" value="1"/>
</dbReference>
<dbReference type="CDD" id="cd06225">
    <property type="entry name" value="HAMP"/>
    <property type="match status" value="1"/>
</dbReference>
<evidence type="ECO:0000256" key="3">
    <source>
        <dbReference type="ARBA" id="ARBA00012438"/>
    </source>
</evidence>
<dbReference type="SMART" id="SM00387">
    <property type="entry name" value="HATPase_c"/>
    <property type="match status" value="1"/>
</dbReference>
<feature type="compositionally biased region" description="Low complexity" evidence="11">
    <location>
        <begin position="91"/>
        <end position="102"/>
    </location>
</feature>
<proteinExistence type="predicted"/>